<dbReference type="PANTHER" id="PTHR24403:SF109">
    <property type="entry name" value="ZINC FINGER PROTEIN 845-LIKE"/>
    <property type="match status" value="1"/>
</dbReference>
<evidence type="ECO:0000259" key="6">
    <source>
        <dbReference type="PROSITE" id="PS50157"/>
    </source>
</evidence>
<evidence type="ECO:0000313" key="8">
    <source>
        <dbReference type="Proteomes" id="UP000770661"/>
    </source>
</evidence>
<evidence type="ECO:0000256" key="2">
    <source>
        <dbReference type="ARBA" id="ARBA00022737"/>
    </source>
</evidence>
<keyword evidence="1" id="KW-0479">Metal-binding</keyword>
<keyword evidence="2" id="KW-0677">Repeat</keyword>
<dbReference type="InterPro" id="IPR036236">
    <property type="entry name" value="Znf_C2H2_sf"/>
</dbReference>
<evidence type="ECO:0000256" key="1">
    <source>
        <dbReference type="ARBA" id="ARBA00022723"/>
    </source>
</evidence>
<dbReference type="OrthoDB" id="6329175at2759"/>
<dbReference type="Gene3D" id="3.30.160.60">
    <property type="entry name" value="Classic Zinc Finger"/>
    <property type="match status" value="2"/>
</dbReference>
<proteinExistence type="predicted"/>
<reference evidence="7" key="1">
    <citation type="submission" date="2020-07" db="EMBL/GenBank/DDBJ databases">
        <title>The High-quality genome of the commercially important snow crab, Chionoecetes opilio.</title>
        <authorList>
            <person name="Jeong J.-H."/>
            <person name="Ryu S."/>
        </authorList>
    </citation>
    <scope>NUCLEOTIDE SEQUENCE</scope>
    <source>
        <strain evidence="7">MADBK_172401_WGS</strain>
        <tissue evidence="7">Digestive gland</tissue>
    </source>
</reference>
<keyword evidence="3 5" id="KW-0863">Zinc-finger</keyword>
<name>A0A8J5CC19_CHIOP</name>
<dbReference type="EMBL" id="JACEEZ010025355">
    <property type="protein sequence ID" value="KAG0701728.1"/>
    <property type="molecule type" value="Genomic_DNA"/>
</dbReference>
<feature type="domain" description="C2H2-type" evidence="6">
    <location>
        <begin position="22"/>
        <end position="49"/>
    </location>
</feature>
<dbReference type="PROSITE" id="PS50157">
    <property type="entry name" value="ZINC_FINGER_C2H2_2"/>
    <property type="match status" value="3"/>
</dbReference>
<dbReference type="PANTHER" id="PTHR24403">
    <property type="entry name" value="ZINC FINGER PROTEIN"/>
    <property type="match status" value="1"/>
</dbReference>
<feature type="domain" description="C2H2-type" evidence="6">
    <location>
        <begin position="76"/>
        <end position="104"/>
    </location>
</feature>
<dbReference type="InterPro" id="IPR013087">
    <property type="entry name" value="Znf_C2H2_type"/>
</dbReference>
<dbReference type="FunFam" id="3.30.160.60:FF:002069">
    <property type="entry name" value="Uncharacterized protein"/>
    <property type="match status" value="1"/>
</dbReference>
<dbReference type="InterPro" id="IPR050688">
    <property type="entry name" value="Zinc_finger/UBP_domain"/>
</dbReference>
<keyword evidence="4" id="KW-0862">Zinc</keyword>
<dbReference type="SUPFAM" id="SSF57667">
    <property type="entry name" value="beta-beta-alpha zinc fingers"/>
    <property type="match status" value="1"/>
</dbReference>
<dbReference type="Pfam" id="PF00096">
    <property type="entry name" value="zf-C2H2"/>
    <property type="match status" value="1"/>
</dbReference>
<gene>
    <name evidence="7" type="primary">REST</name>
    <name evidence="7" type="ORF">GWK47_025242</name>
</gene>
<evidence type="ECO:0000313" key="7">
    <source>
        <dbReference type="EMBL" id="KAG0701728.1"/>
    </source>
</evidence>
<comment type="caution">
    <text evidence="7">The sequence shown here is derived from an EMBL/GenBank/DDBJ whole genome shotgun (WGS) entry which is preliminary data.</text>
</comment>
<feature type="domain" description="C2H2-type" evidence="6">
    <location>
        <begin position="50"/>
        <end position="77"/>
    </location>
</feature>
<dbReference type="GO" id="GO:0008270">
    <property type="term" value="F:zinc ion binding"/>
    <property type="evidence" value="ECO:0007669"/>
    <property type="project" value="UniProtKB-KW"/>
</dbReference>
<organism evidence="7 8">
    <name type="scientific">Chionoecetes opilio</name>
    <name type="common">Atlantic snow crab</name>
    <name type="synonym">Cancer opilio</name>
    <dbReference type="NCBI Taxonomy" id="41210"/>
    <lineage>
        <taxon>Eukaryota</taxon>
        <taxon>Metazoa</taxon>
        <taxon>Ecdysozoa</taxon>
        <taxon>Arthropoda</taxon>
        <taxon>Crustacea</taxon>
        <taxon>Multicrustacea</taxon>
        <taxon>Malacostraca</taxon>
        <taxon>Eumalacostraca</taxon>
        <taxon>Eucarida</taxon>
        <taxon>Decapoda</taxon>
        <taxon>Pleocyemata</taxon>
        <taxon>Brachyura</taxon>
        <taxon>Eubrachyura</taxon>
        <taxon>Majoidea</taxon>
        <taxon>Majidae</taxon>
        <taxon>Chionoecetes</taxon>
    </lineage>
</organism>
<dbReference type="Proteomes" id="UP000770661">
    <property type="component" value="Unassembled WGS sequence"/>
</dbReference>
<dbReference type="GO" id="GO:0045944">
    <property type="term" value="P:positive regulation of transcription by RNA polymerase II"/>
    <property type="evidence" value="ECO:0007669"/>
    <property type="project" value="TreeGrafter"/>
</dbReference>
<evidence type="ECO:0000256" key="4">
    <source>
        <dbReference type="ARBA" id="ARBA00022833"/>
    </source>
</evidence>
<protein>
    <submittedName>
        <fullName evidence="7">RE1-silencing transcription factor</fullName>
    </submittedName>
</protein>
<dbReference type="GO" id="GO:0005634">
    <property type="term" value="C:nucleus"/>
    <property type="evidence" value="ECO:0007669"/>
    <property type="project" value="TreeGrafter"/>
</dbReference>
<keyword evidence="8" id="KW-1185">Reference proteome</keyword>
<sequence length="156" mass="17900">MVKCSSGGGTRLSKYQGNRKVHQCPYCPYTSHFITNYKRHVYTHTGEKPFACPHCTYRSNSNNHLKRHMNTHRGDFACDRCSYATQRRSVLESHMLTEHDFHYPIPPKNLSEKCYFGSTVSKARLVNQHRPHSCHKASLSCSIGQHSVLSTLPSLY</sequence>
<evidence type="ECO:0000256" key="3">
    <source>
        <dbReference type="ARBA" id="ARBA00022771"/>
    </source>
</evidence>
<dbReference type="AlphaFoldDB" id="A0A8J5CC19"/>
<evidence type="ECO:0000256" key="5">
    <source>
        <dbReference type="PROSITE-ProRule" id="PRU00042"/>
    </source>
</evidence>
<dbReference type="SMART" id="SM00355">
    <property type="entry name" value="ZnF_C2H2"/>
    <property type="match status" value="3"/>
</dbReference>
<accession>A0A8J5CC19</accession>